<feature type="region of interest" description="Disordered" evidence="1">
    <location>
        <begin position="52"/>
        <end position="71"/>
    </location>
</feature>
<evidence type="ECO:0000313" key="3">
    <source>
        <dbReference type="EMBL" id="CAG9167618.1"/>
    </source>
</evidence>
<evidence type="ECO:0000256" key="1">
    <source>
        <dbReference type="SAM" id="MobiDB-lite"/>
    </source>
</evidence>
<comment type="caution">
    <text evidence="3">The sequence shown here is derived from an EMBL/GenBank/DDBJ whole genome shotgun (WGS) entry which is preliminary data.</text>
</comment>
<keyword evidence="2" id="KW-0812">Transmembrane</keyword>
<sequence>MKGIKVVLLLPLVAAIGVFVLVAVTVLYLASLVAGTAWRLWDASRARRAAGTVKDRARSTPDGDKPWELLP</sequence>
<keyword evidence="4" id="KW-1185">Reference proteome</keyword>
<evidence type="ECO:0000256" key="2">
    <source>
        <dbReference type="SAM" id="Phobius"/>
    </source>
</evidence>
<keyword evidence="2" id="KW-1133">Transmembrane helix</keyword>
<evidence type="ECO:0000313" key="4">
    <source>
        <dbReference type="Proteomes" id="UP000721236"/>
    </source>
</evidence>
<organism evidence="3 4">
    <name type="scientific">Cupriavidus respiraculi</name>
    <dbReference type="NCBI Taxonomy" id="195930"/>
    <lineage>
        <taxon>Bacteria</taxon>
        <taxon>Pseudomonadati</taxon>
        <taxon>Pseudomonadota</taxon>
        <taxon>Betaproteobacteria</taxon>
        <taxon>Burkholderiales</taxon>
        <taxon>Burkholderiaceae</taxon>
        <taxon>Cupriavidus</taxon>
    </lineage>
</organism>
<reference evidence="3 4" key="1">
    <citation type="submission" date="2021-08" db="EMBL/GenBank/DDBJ databases">
        <authorList>
            <person name="Peeters C."/>
        </authorList>
    </citation>
    <scope>NUCLEOTIDE SEQUENCE [LARGE SCALE GENOMIC DNA]</scope>
    <source>
        <strain evidence="3 4">LMG 21510</strain>
    </source>
</reference>
<proteinExistence type="predicted"/>
<dbReference type="RefSeq" id="WP_224039801.1">
    <property type="nucleotide sequence ID" value="NZ_CAJZAH010000001.1"/>
</dbReference>
<dbReference type="Proteomes" id="UP000721236">
    <property type="component" value="Unassembled WGS sequence"/>
</dbReference>
<dbReference type="EMBL" id="CAJZAH010000001">
    <property type="protein sequence ID" value="CAG9167618.1"/>
    <property type="molecule type" value="Genomic_DNA"/>
</dbReference>
<feature type="compositionally biased region" description="Basic and acidic residues" evidence="1">
    <location>
        <begin position="53"/>
        <end position="71"/>
    </location>
</feature>
<keyword evidence="2" id="KW-0472">Membrane</keyword>
<protein>
    <recommendedName>
        <fullName evidence="5">Secreted protein</fullName>
    </recommendedName>
</protein>
<feature type="transmembrane region" description="Helical" evidence="2">
    <location>
        <begin position="12"/>
        <end position="38"/>
    </location>
</feature>
<accession>A0ABM8WJX5</accession>
<gene>
    <name evidence="3" type="ORF">LMG21510_00796</name>
</gene>
<name>A0ABM8WJX5_9BURK</name>
<evidence type="ECO:0008006" key="5">
    <source>
        <dbReference type="Google" id="ProtNLM"/>
    </source>
</evidence>